<keyword evidence="2" id="KW-1185">Reference proteome</keyword>
<protein>
    <submittedName>
        <fullName evidence="1">Uncharacterized protein</fullName>
    </submittedName>
</protein>
<evidence type="ECO:0000313" key="1">
    <source>
        <dbReference type="EMBL" id="KJA14548.1"/>
    </source>
</evidence>
<evidence type="ECO:0000313" key="2">
    <source>
        <dbReference type="Proteomes" id="UP000054270"/>
    </source>
</evidence>
<name>A0A0D2LUP3_HYPSF</name>
<dbReference type="Proteomes" id="UP000054270">
    <property type="component" value="Unassembled WGS sequence"/>
</dbReference>
<sequence length="225" mass="24050">MSLTNFAVDQEDGQVEVAVGAEEERHDERGSGNIGVQYVATGGISVIPPSSADSTLPQRKRVGMLANDTRACGSCTHNRQLGADALEDERAKGGRAYKRGGAYAHGRLETPVWSTAVSSTETRAARWVVYTESMGRRPTSVSMRARKKLEKACRTGSMSATSARYKILGTGEEGDMSAAQRMQASVLSQSPVVLKAPRGCWVLNRLDDGSAVGRAGDVVDDEQNT</sequence>
<dbReference type="EMBL" id="KN817675">
    <property type="protein sequence ID" value="KJA14548.1"/>
    <property type="molecule type" value="Genomic_DNA"/>
</dbReference>
<proteinExistence type="predicted"/>
<dbReference type="AlphaFoldDB" id="A0A0D2LUP3"/>
<gene>
    <name evidence="1" type="ORF">HYPSUDRAFT_59323</name>
</gene>
<reference evidence="2" key="1">
    <citation type="submission" date="2014-04" db="EMBL/GenBank/DDBJ databases">
        <title>Evolutionary Origins and Diversification of the Mycorrhizal Mutualists.</title>
        <authorList>
            <consortium name="DOE Joint Genome Institute"/>
            <consortium name="Mycorrhizal Genomics Consortium"/>
            <person name="Kohler A."/>
            <person name="Kuo A."/>
            <person name="Nagy L.G."/>
            <person name="Floudas D."/>
            <person name="Copeland A."/>
            <person name="Barry K.W."/>
            <person name="Cichocki N."/>
            <person name="Veneault-Fourrey C."/>
            <person name="LaButti K."/>
            <person name="Lindquist E.A."/>
            <person name="Lipzen A."/>
            <person name="Lundell T."/>
            <person name="Morin E."/>
            <person name="Murat C."/>
            <person name="Riley R."/>
            <person name="Ohm R."/>
            <person name="Sun H."/>
            <person name="Tunlid A."/>
            <person name="Henrissat B."/>
            <person name="Grigoriev I.V."/>
            <person name="Hibbett D.S."/>
            <person name="Martin F."/>
        </authorList>
    </citation>
    <scope>NUCLEOTIDE SEQUENCE [LARGE SCALE GENOMIC DNA]</scope>
    <source>
        <strain evidence="2">FD-334 SS-4</strain>
    </source>
</reference>
<accession>A0A0D2LUP3</accession>
<organism evidence="1 2">
    <name type="scientific">Hypholoma sublateritium (strain FD-334 SS-4)</name>
    <dbReference type="NCBI Taxonomy" id="945553"/>
    <lineage>
        <taxon>Eukaryota</taxon>
        <taxon>Fungi</taxon>
        <taxon>Dikarya</taxon>
        <taxon>Basidiomycota</taxon>
        <taxon>Agaricomycotina</taxon>
        <taxon>Agaricomycetes</taxon>
        <taxon>Agaricomycetidae</taxon>
        <taxon>Agaricales</taxon>
        <taxon>Agaricineae</taxon>
        <taxon>Strophariaceae</taxon>
        <taxon>Hypholoma</taxon>
    </lineage>
</organism>